<keyword evidence="9" id="KW-0539">Nucleus</keyword>
<evidence type="ECO:0000256" key="8">
    <source>
        <dbReference type="ARBA" id="ARBA00023163"/>
    </source>
</evidence>
<accession>A0A131XUV9</accession>
<dbReference type="InterPro" id="IPR044867">
    <property type="entry name" value="DEUBAD_dom"/>
</dbReference>
<dbReference type="GO" id="GO:0009887">
    <property type="term" value="P:animal organ morphogenesis"/>
    <property type="evidence" value="ECO:0007669"/>
    <property type="project" value="TreeGrafter"/>
</dbReference>
<proteinExistence type="evidence at transcript level"/>
<evidence type="ECO:0000256" key="9">
    <source>
        <dbReference type="ARBA" id="ARBA00023242"/>
    </source>
</evidence>
<evidence type="ECO:0000256" key="6">
    <source>
        <dbReference type="ARBA" id="ARBA00022833"/>
    </source>
</evidence>
<dbReference type="InterPro" id="IPR026905">
    <property type="entry name" value="ASX-like_PHD"/>
</dbReference>
<keyword evidence="5" id="KW-0863">Zinc-finger</keyword>
<evidence type="ECO:0000256" key="4">
    <source>
        <dbReference type="ARBA" id="ARBA00022723"/>
    </source>
</evidence>
<evidence type="ECO:0000313" key="13">
    <source>
        <dbReference type="EMBL" id="JAP69840.1"/>
    </source>
</evidence>
<sequence>IVLELHPHTPMSHKEIFSEICTRGLKDASSPASLACLNAMLHAHSRGPEAIFYRVFGATSVFGLKSDIPSSAVSMEVDEDSGPETEDSESGVVSFVRDRKKAKVLYVKLPGNFRSGKGLSPDSVANGEPNVLLPMANGACSAVELERDILPPALSYGGVRHSMRQQKRANACLDFSEQRSVACAPAAVQRSSARVAAKSVGAAQQLSAADRPQTMSEILASLPGLGLKPHKRSSRKLSMTAQIAETRKGLVDLETPDSILVNTNIKDLLTRHTLSLLPPLYQYRLVQLLPAADRCAWDASSVVRLSGSALSNEFFARACQEWRERLADGELTHESRLRARAERERASRLDPWKVANFEDVWGHRLPSEERLASLSLTPGPLAVPSAKGAHKSGRPLRRGASAHRTSPSRPTPVSRGRCPARHAVRGKASLKRAAAARRTVESPASKRLKEIPSPSPATPGVEPLMAANEATTATDQAEDEPEVVLLAEPEAPVSPPHAASPRLEEEPPLCITPEVPSVAPGSANTPGPSDEPSEGPCLDEELETLSAEQLLLRVYDETDVKSDGPDEDPDTKYDDTDLHKYVECAEELVVTPAPVAAPETCGYDVLSEDGVAAEVAVTVEAAVASEEDDEELVRVTEPMPEVRAMSPLPPLAAEEVVVVAEEEEEEEEVMLVTTVEHDAPVILATAEGVPLVEGLLQTEDVLVLGAGEEVAPPGHALDHVALEVVAQEEPPLEAQVVEVEEVPLELDIADPTVAMPRLPWVFQEPARPEPRSATPEPAMSLQRTAQAPRPSSVPLVVSEGRAARPSSAPLVVPEGGVALRAVRKSLSCKDLLALQRQGASAVCISLEPLAATTVARLVPTAAAGNGRRPAPDGRGTGDGACGCNLRAMAICRKCGAFCHDGCIGPSRLCVTCLIR</sequence>
<keyword evidence="7" id="KW-0805">Transcription regulation</keyword>
<dbReference type="GO" id="GO:0035517">
    <property type="term" value="C:PR-DUB complex"/>
    <property type="evidence" value="ECO:0007669"/>
    <property type="project" value="TreeGrafter"/>
</dbReference>
<dbReference type="GO" id="GO:0008270">
    <property type="term" value="F:zinc ion binding"/>
    <property type="evidence" value="ECO:0007669"/>
    <property type="project" value="UniProtKB-KW"/>
</dbReference>
<dbReference type="PANTHER" id="PTHR13578">
    <property type="entry name" value="ADDITIONAL SEX COMBS LIKE PROTEIN ASXL"/>
    <property type="match status" value="1"/>
</dbReference>
<feature type="compositionally biased region" description="Basic residues" evidence="10">
    <location>
        <begin position="418"/>
        <end position="430"/>
    </location>
</feature>
<evidence type="ECO:0000259" key="12">
    <source>
        <dbReference type="PROSITE" id="PS51916"/>
    </source>
</evidence>
<dbReference type="InterPro" id="IPR007759">
    <property type="entry name" value="Asxl_HARE-HTH"/>
</dbReference>
<comment type="subcellular location">
    <subcellularLocation>
        <location evidence="1">Nucleus</location>
    </subcellularLocation>
</comment>
<dbReference type="AlphaFoldDB" id="A0A131XUV9"/>
<evidence type="ECO:0000256" key="1">
    <source>
        <dbReference type="ARBA" id="ARBA00004123"/>
    </source>
</evidence>
<keyword evidence="6" id="KW-0862">Zinc</keyword>
<feature type="domain" description="HTH HARE-type" evidence="11">
    <location>
        <begin position="1"/>
        <end position="67"/>
    </location>
</feature>
<feature type="domain" description="DEUBAD" evidence="12">
    <location>
        <begin position="256"/>
        <end position="366"/>
    </location>
</feature>
<evidence type="ECO:0000259" key="11">
    <source>
        <dbReference type="PROSITE" id="PS51913"/>
    </source>
</evidence>
<dbReference type="PANTHER" id="PTHR13578:SF20">
    <property type="entry name" value="POLYCOMB PROTEIN ASX"/>
    <property type="match status" value="1"/>
</dbReference>
<protein>
    <submittedName>
        <fullName evidence="13">Putative phd domain of transcriptional enhancer</fullName>
    </submittedName>
</protein>
<dbReference type="GO" id="GO:0003682">
    <property type="term" value="F:chromatin binding"/>
    <property type="evidence" value="ECO:0007669"/>
    <property type="project" value="TreeGrafter"/>
</dbReference>
<keyword evidence="3" id="KW-0678">Repressor</keyword>
<evidence type="ECO:0000256" key="3">
    <source>
        <dbReference type="ARBA" id="ARBA00022491"/>
    </source>
</evidence>
<keyword evidence="8" id="KW-0804">Transcription</keyword>
<dbReference type="Pfam" id="PF13922">
    <property type="entry name" value="PHD_3"/>
    <property type="match status" value="1"/>
</dbReference>
<dbReference type="GO" id="GO:0003677">
    <property type="term" value="F:DNA binding"/>
    <property type="evidence" value="ECO:0007669"/>
    <property type="project" value="InterPro"/>
</dbReference>
<dbReference type="EMBL" id="GEFM01005956">
    <property type="protein sequence ID" value="JAP69840.1"/>
    <property type="molecule type" value="mRNA"/>
</dbReference>
<comment type="similarity">
    <text evidence="2">Belongs to the Asx family.</text>
</comment>
<dbReference type="Pfam" id="PF05066">
    <property type="entry name" value="HARE-HTH"/>
    <property type="match status" value="1"/>
</dbReference>
<dbReference type="GO" id="GO:0045944">
    <property type="term" value="P:positive regulation of transcription by RNA polymerase II"/>
    <property type="evidence" value="ECO:0007669"/>
    <property type="project" value="TreeGrafter"/>
</dbReference>
<dbReference type="InterPro" id="IPR028020">
    <property type="entry name" value="ASX_DEUBAD_dom"/>
</dbReference>
<feature type="region of interest" description="Disordered" evidence="10">
    <location>
        <begin position="766"/>
        <end position="793"/>
    </location>
</feature>
<dbReference type="InterPro" id="IPR024811">
    <property type="entry name" value="ASX/ASX-like"/>
</dbReference>
<dbReference type="PROSITE" id="PS51913">
    <property type="entry name" value="HTH_HARE"/>
    <property type="match status" value="1"/>
</dbReference>
<evidence type="ECO:0000256" key="2">
    <source>
        <dbReference type="ARBA" id="ARBA00006391"/>
    </source>
</evidence>
<keyword evidence="4" id="KW-0479">Metal-binding</keyword>
<dbReference type="PROSITE" id="PS51916">
    <property type="entry name" value="DEUBAD"/>
    <property type="match status" value="1"/>
</dbReference>
<feature type="region of interest" description="Disordered" evidence="10">
    <location>
        <begin position="376"/>
        <end position="462"/>
    </location>
</feature>
<reference evidence="13" key="1">
    <citation type="submission" date="2016-02" db="EMBL/GenBank/DDBJ databases">
        <title>RNAseq analyses of the midgut from blood- or serum-fed Ixodes ricinus ticks.</title>
        <authorList>
            <person name="Perner J."/>
            <person name="Provaznik J."/>
            <person name="Schrenkova J."/>
            <person name="Urbanova V."/>
            <person name="Ribeiro J.M."/>
            <person name="Kopacek P."/>
        </authorList>
    </citation>
    <scope>NUCLEOTIDE SEQUENCE</scope>
    <source>
        <tissue evidence="13">Gut</tissue>
    </source>
</reference>
<name>A0A131XUV9_IXORI</name>
<feature type="region of interest" description="Disordered" evidence="10">
    <location>
        <begin position="491"/>
        <end position="537"/>
    </location>
</feature>
<dbReference type="Pfam" id="PF13919">
    <property type="entry name" value="ASXH"/>
    <property type="match status" value="1"/>
</dbReference>
<feature type="compositionally biased region" description="Basic residues" evidence="10">
    <location>
        <begin position="388"/>
        <end position="401"/>
    </location>
</feature>
<evidence type="ECO:0000256" key="7">
    <source>
        <dbReference type="ARBA" id="ARBA00023015"/>
    </source>
</evidence>
<evidence type="ECO:0000256" key="10">
    <source>
        <dbReference type="SAM" id="MobiDB-lite"/>
    </source>
</evidence>
<evidence type="ECO:0000256" key="5">
    <source>
        <dbReference type="ARBA" id="ARBA00022771"/>
    </source>
</evidence>
<organism evidence="13">
    <name type="scientific">Ixodes ricinus</name>
    <name type="common">Common tick</name>
    <name type="synonym">Acarus ricinus</name>
    <dbReference type="NCBI Taxonomy" id="34613"/>
    <lineage>
        <taxon>Eukaryota</taxon>
        <taxon>Metazoa</taxon>
        <taxon>Ecdysozoa</taxon>
        <taxon>Arthropoda</taxon>
        <taxon>Chelicerata</taxon>
        <taxon>Arachnida</taxon>
        <taxon>Acari</taxon>
        <taxon>Parasitiformes</taxon>
        <taxon>Ixodida</taxon>
        <taxon>Ixodoidea</taxon>
        <taxon>Ixodidae</taxon>
        <taxon>Ixodinae</taxon>
        <taxon>Ixodes</taxon>
    </lineage>
</organism>
<feature type="non-terminal residue" evidence="13">
    <location>
        <position position="1"/>
    </location>
</feature>